<evidence type="ECO:0000313" key="3">
    <source>
        <dbReference type="Proteomes" id="UP001442468"/>
    </source>
</evidence>
<reference evidence="2 3" key="1">
    <citation type="submission" date="2024-05" db="EMBL/GenBank/DDBJ databases">
        <title>Halomonas sp. SSM6 16S ribosomal RNA gene Genome sequencing and assembly.</title>
        <authorList>
            <person name="Yook S."/>
        </authorList>
    </citation>
    <scope>NUCLEOTIDE SEQUENCE [LARGE SCALE GENOMIC DNA]</scope>
    <source>
        <strain evidence="2 3">SSM6</strain>
    </source>
</reference>
<dbReference type="SUPFAM" id="SSF46785">
    <property type="entry name" value="Winged helix' DNA-binding domain"/>
    <property type="match status" value="1"/>
</dbReference>
<accession>A0ABV1NDW5</accession>
<dbReference type="InterPro" id="IPR036388">
    <property type="entry name" value="WH-like_DNA-bd_sf"/>
</dbReference>
<dbReference type="InterPro" id="IPR005471">
    <property type="entry name" value="Tscrpt_reg_IclR_N"/>
</dbReference>
<keyword evidence="3" id="KW-1185">Reference proteome</keyword>
<dbReference type="PANTHER" id="PTHR30136:SF35">
    <property type="entry name" value="HTH-TYPE TRANSCRIPTIONAL REGULATOR RV1719"/>
    <property type="match status" value="1"/>
</dbReference>
<evidence type="ECO:0000313" key="2">
    <source>
        <dbReference type="EMBL" id="MEQ6917246.1"/>
    </source>
</evidence>
<dbReference type="EMBL" id="JBEGCJ010000003">
    <property type="protein sequence ID" value="MEQ6917246.1"/>
    <property type="molecule type" value="Genomic_DNA"/>
</dbReference>
<protein>
    <submittedName>
        <fullName evidence="2">Helix-turn-helix domain-containing protein</fullName>
    </submittedName>
</protein>
<dbReference type="SUPFAM" id="SSF55781">
    <property type="entry name" value="GAF domain-like"/>
    <property type="match status" value="1"/>
</dbReference>
<dbReference type="SMART" id="SM00346">
    <property type="entry name" value="HTH_ICLR"/>
    <property type="match status" value="1"/>
</dbReference>
<sequence>MAQDRVEAVERALTVLEAFDSPQEHFTLAELAKATGYYKSTLLRLLGSLARFDYVQRDDHGHWHLGHAPVRLARRNLPGRHLATRIQPLLARLAADTGETATLLEVQDGMAECRLVALPETSLRHDLQPGDRWAVMDDHDPRPVLPGGAMVCEALPGDALESPMWLALSGPAGRLDTRRAKAALVDAVARLVAGPGGSFRETSP</sequence>
<gene>
    <name evidence="2" type="ORF">ABE960_06905</name>
</gene>
<organism evidence="2 3">
    <name type="scientific">Halomonas aquatica</name>
    <dbReference type="NCBI Taxonomy" id="3151123"/>
    <lineage>
        <taxon>Bacteria</taxon>
        <taxon>Pseudomonadati</taxon>
        <taxon>Pseudomonadota</taxon>
        <taxon>Gammaproteobacteria</taxon>
        <taxon>Oceanospirillales</taxon>
        <taxon>Halomonadaceae</taxon>
        <taxon>Halomonas</taxon>
    </lineage>
</organism>
<comment type="caution">
    <text evidence="2">The sequence shown here is derived from an EMBL/GenBank/DDBJ whole genome shotgun (WGS) entry which is preliminary data.</text>
</comment>
<feature type="domain" description="HTH iclR-type" evidence="1">
    <location>
        <begin position="6"/>
        <end position="67"/>
    </location>
</feature>
<dbReference type="Pfam" id="PF09339">
    <property type="entry name" value="HTH_IclR"/>
    <property type="match status" value="1"/>
</dbReference>
<dbReference type="PANTHER" id="PTHR30136">
    <property type="entry name" value="HELIX-TURN-HELIX TRANSCRIPTIONAL REGULATOR, ICLR FAMILY"/>
    <property type="match status" value="1"/>
</dbReference>
<proteinExistence type="predicted"/>
<dbReference type="Gene3D" id="1.10.10.10">
    <property type="entry name" value="Winged helix-like DNA-binding domain superfamily/Winged helix DNA-binding domain"/>
    <property type="match status" value="1"/>
</dbReference>
<dbReference type="InterPro" id="IPR050707">
    <property type="entry name" value="HTH_MetabolicPath_Reg"/>
</dbReference>
<dbReference type="PROSITE" id="PS51077">
    <property type="entry name" value="HTH_ICLR"/>
    <property type="match status" value="1"/>
</dbReference>
<dbReference type="InterPro" id="IPR036390">
    <property type="entry name" value="WH_DNA-bd_sf"/>
</dbReference>
<dbReference type="Proteomes" id="UP001442468">
    <property type="component" value="Unassembled WGS sequence"/>
</dbReference>
<dbReference type="RefSeq" id="WP_349761516.1">
    <property type="nucleotide sequence ID" value="NZ_JBEGCJ010000003.1"/>
</dbReference>
<evidence type="ECO:0000259" key="1">
    <source>
        <dbReference type="PROSITE" id="PS51077"/>
    </source>
</evidence>
<name>A0ABV1NDW5_9GAMM</name>